<evidence type="ECO:0000313" key="2">
    <source>
        <dbReference type="Proteomes" id="UP000814033"/>
    </source>
</evidence>
<dbReference type="EMBL" id="MU276833">
    <property type="protein sequence ID" value="KAI0037603.1"/>
    <property type="molecule type" value="Genomic_DNA"/>
</dbReference>
<gene>
    <name evidence="1" type="ORF">FA95DRAFT_1472386</name>
</gene>
<reference evidence="1" key="2">
    <citation type="journal article" date="2022" name="New Phytol.">
        <title>Evolutionary transition to the ectomycorrhizal habit in the genomes of a hyperdiverse lineage of mushroom-forming fungi.</title>
        <authorList>
            <person name="Looney B."/>
            <person name="Miyauchi S."/>
            <person name="Morin E."/>
            <person name="Drula E."/>
            <person name="Courty P.E."/>
            <person name="Kohler A."/>
            <person name="Kuo A."/>
            <person name="LaButti K."/>
            <person name="Pangilinan J."/>
            <person name="Lipzen A."/>
            <person name="Riley R."/>
            <person name="Andreopoulos W."/>
            <person name="He G."/>
            <person name="Johnson J."/>
            <person name="Nolan M."/>
            <person name="Tritt A."/>
            <person name="Barry K.W."/>
            <person name="Grigoriev I.V."/>
            <person name="Nagy L.G."/>
            <person name="Hibbett D."/>
            <person name="Henrissat B."/>
            <person name="Matheny P.B."/>
            <person name="Labbe J."/>
            <person name="Martin F.M."/>
        </authorList>
    </citation>
    <scope>NUCLEOTIDE SEQUENCE</scope>
    <source>
        <strain evidence="1">FP105234-sp</strain>
    </source>
</reference>
<sequence>RPEEVRLWQKGRRPWHDGKIKDLNVFMNKFEDWWCSLQPAEHFDTEGNTIAPSPSMDWSAVCIASANGLLSVLAAILWWGIAVKDNREDYAYERWFTAVGDVSAVVSVL</sequence>
<proteinExistence type="predicted"/>
<protein>
    <submittedName>
        <fullName evidence="1">Uncharacterized protein</fullName>
    </submittedName>
</protein>
<name>A0ACB8R0L5_9AGAM</name>
<comment type="caution">
    <text evidence="1">The sequence shown here is derived from an EMBL/GenBank/DDBJ whole genome shotgun (WGS) entry which is preliminary data.</text>
</comment>
<evidence type="ECO:0000313" key="1">
    <source>
        <dbReference type="EMBL" id="KAI0037603.1"/>
    </source>
</evidence>
<feature type="non-terminal residue" evidence="1">
    <location>
        <position position="1"/>
    </location>
</feature>
<reference evidence="1" key="1">
    <citation type="submission" date="2021-02" db="EMBL/GenBank/DDBJ databases">
        <authorList>
            <consortium name="DOE Joint Genome Institute"/>
            <person name="Ahrendt S."/>
            <person name="Looney B.P."/>
            <person name="Miyauchi S."/>
            <person name="Morin E."/>
            <person name="Drula E."/>
            <person name="Courty P.E."/>
            <person name="Chicoki N."/>
            <person name="Fauchery L."/>
            <person name="Kohler A."/>
            <person name="Kuo A."/>
            <person name="Labutti K."/>
            <person name="Pangilinan J."/>
            <person name="Lipzen A."/>
            <person name="Riley R."/>
            <person name="Andreopoulos W."/>
            <person name="He G."/>
            <person name="Johnson J."/>
            <person name="Barry K.W."/>
            <person name="Grigoriev I.V."/>
            <person name="Nagy L."/>
            <person name="Hibbett D."/>
            <person name="Henrissat B."/>
            <person name="Matheny P.B."/>
            <person name="Labbe J."/>
            <person name="Martin F."/>
        </authorList>
    </citation>
    <scope>NUCLEOTIDE SEQUENCE</scope>
    <source>
        <strain evidence="1">FP105234-sp</strain>
    </source>
</reference>
<organism evidence="1 2">
    <name type="scientific">Auriscalpium vulgare</name>
    <dbReference type="NCBI Taxonomy" id="40419"/>
    <lineage>
        <taxon>Eukaryota</taxon>
        <taxon>Fungi</taxon>
        <taxon>Dikarya</taxon>
        <taxon>Basidiomycota</taxon>
        <taxon>Agaricomycotina</taxon>
        <taxon>Agaricomycetes</taxon>
        <taxon>Russulales</taxon>
        <taxon>Auriscalpiaceae</taxon>
        <taxon>Auriscalpium</taxon>
    </lineage>
</organism>
<accession>A0ACB8R0L5</accession>
<dbReference type="Proteomes" id="UP000814033">
    <property type="component" value="Unassembled WGS sequence"/>
</dbReference>
<feature type="non-terminal residue" evidence="1">
    <location>
        <position position="109"/>
    </location>
</feature>
<keyword evidence="2" id="KW-1185">Reference proteome</keyword>